<evidence type="ECO:0000313" key="2">
    <source>
        <dbReference type="EMBL" id="CAB4775433.1"/>
    </source>
</evidence>
<dbReference type="EMBL" id="CAEZZX010000055">
    <property type="protein sequence ID" value="CAB4775433.1"/>
    <property type="molecule type" value="Genomic_DNA"/>
</dbReference>
<evidence type="ECO:0000256" key="1">
    <source>
        <dbReference type="SAM" id="MobiDB-lite"/>
    </source>
</evidence>
<gene>
    <name evidence="2" type="ORF">UFOPK2938_00382</name>
</gene>
<accession>A0A6J6VX72</accession>
<reference evidence="2" key="1">
    <citation type="submission" date="2020-05" db="EMBL/GenBank/DDBJ databases">
        <authorList>
            <person name="Chiriac C."/>
            <person name="Salcher M."/>
            <person name="Ghai R."/>
            <person name="Kavagutti S V."/>
        </authorList>
    </citation>
    <scope>NUCLEOTIDE SEQUENCE</scope>
</reference>
<name>A0A6J6VX72_9ZZZZ</name>
<organism evidence="2">
    <name type="scientific">freshwater metagenome</name>
    <dbReference type="NCBI Taxonomy" id="449393"/>
    <lineage>
        <taxon>unclassified sequences</taxon>
        <taxon>metagenomes</taxon>
        <taxon>ecological metagenomes</taxon>
    </lineage>
</organism>
<feature type="compositionally biased region" description="Basic and acidic residues" evidence="1">
    <location>
        <begin position="48"/>
        <end position="64"/>
    </location>
</feature>
<feature type="region of interest" description="Disordered" evidence="1">
    <location>
        <begin position="1"/>
        <end position="80"/>
    </location>
</feature>
<dbReference type="AlphaFoldDB" id="A0A6J6VX72"/>
<sequence>MVVQASAQQRQRESQRRAQLRATQRERSVEAPNVRRDRVGSTQTPQIRTDRAATARVQGVRESEQVGWDPTPIPVPRYVTAPPATMVPREIDRRHEGGWSAQGMLDHVAETRAAEVEDLRELDAPVAEDVWSRATAGAPDRDAIFDREMFAADFDSTTAEQLVEEDARRYSPRRRAVNE</sequence>
<protein>
    <submittedName>
        <fullName evidence="2">Unannotated protein</fullName>
    </submittedName>
</protein>
<proteinExistence type="predicted"/>
<feature type="compositionally biased region" description="Basic and acidic residues" evidence="1">
    <location>
        <begin position="23"/>
        <end position="39"/>
    </location>
</feature>